<dbReference type="PANTHER" id="PTHR12161:SF16">
    <property type="entry name" value="REGULATOR OF VPS4 ACTIVITY IN THE MVB PATHWAY PROTEIN"/>
    <property type="match status" value="1"/>
</dbReference>
<name>A0A9I9DVE6_CUCME</name>
<comment type="similarity">
    <text evidence="1">Belongs to the IST1 family.</text>
</comment>
<dbReference type="AlphaFoldDB" id="A0A9I9DVE6"/>
<feature type="compositionally biased region" description="Basic and acidic residues" evidence="2">
    <location>
        <begin position="416"/>
        <end position="428"/>
    </location>
</feature>
<accession>A0A9I9DVE6</accession>
<dbReference type="Pfam" id="PF03398">
    <property type="entry name" value="Ist1"/>
    <property type="match status" value="1"/>
</dbReference>
<dbReference type="PANTHER" id="PTHR12161">
    <property type="entry name" value="IST1 FAMILY MEMBER"/>
    <property type="match status" value="1"/>
</dbReference>
<proteinExistence type="inferred from homology"/>
<evidence type="ECO:0000313" key="3">
    <source>
        <dbReference type="EnsemblPlants" id="MELO3C023790.2.1"/>
    </source>
</evidence>
<evidence type="ECO:0008006" key="4">
    <source>
        <dbReference type="Google" id="ProtNLM"/>
    </source>
</evidence>
<dbReference type="FunFam" id="1.20.1260.60:FF:000002">
    <property type="entry name" value="Vacuolar protein sorting-associated protein IST1"/>
    <property type="match status" value="1"/>
</dbReference>
<dbReference type="InterPro" id="IPR042277">
    <property type="entry name" value="IST1-like"/>
</dbReference>
<organism evidence="3">
    <name type="scientific">Cucumis melo</name>
    <name type="common">Muskmelon</name>
    <dbReference type="NCBI Taxonomy" id="3656"/>
    <lineage>
        <taxon>Eukaryota</taxon>
        <taxon>Viridiplantae</taxon>
        <taxon>Streptophyta</taxon>
        <taxon>Embryophyta</taxon>
        <taxon>Tracheophyta</taxon>
        <taxon>Spermatophyta</taxon>
        <taxon>Magnoliopsida</taxon>
        <taxon>eudicotyledons</taxon>
        <taxon>Gunneridae</taxon>
        <taxon>Pentapetalae</taxon>
        <taxon>rosids</taxon>
        <taxon>fabids</taxon>
        <taxon>Cucurbitales</taxon>
        <taxon>Cucurbitaceae</taxon>
        <taxon>Benincaseae</taxon>
        <taxon>Cucumis</taxon>
    </lineage>
</organism>
<sequence>MGRKLDALLGRNRYLKPSKFKTLANMAISRTSILKNQHRARCSLARADVLQLLNLGYQHRAQLRVEIVIKENNMLDALGMIEDYCCLLVEKVALFQMNKECPGEVKEAISSLIFAASRCGEFPELQEIRRIFELKFGTEFASSAIDLRNNCGVSPKMIQKFSTKQPTAETKLKVLKEIASENGIPLNLEEEPPIIVKKHFIHMIVESPKHQKEKLNQKLEVKKEADLYNPEVTNTTDDLHEVITSEKLASELVKAKKFKDVASAAEEAFQSAAKAINFLKSESQDIDSDHEDGSHLQKNGKSSELNSSYESKLNTKEASIPSSKIDYSDDRFSFEKICPVGLESCSSQYEDADMEETNQEELPKEPAIESTSSVLNLCSDINNTKEQSSEPNSTFYNESDGDKIISKDNEVASGKEISEENIKVHEPK</sequence>
<feature type="compositionally biased region" description="Polar residues" evidence="2">
    <location>
        <begin position="382"/>
        <end position="397"/>
    </location>
</feature>
<feature type="compositionally biased region" description="Acidic residues" evidence="2">
    <location>
        <begin position="350"/>
        <end position="359"/>
    </location>
</feature>
<feature type="region of interest" description="Disordered" evidence="2">
    <location>
        <begin position="285"/>
        <end position="324"/>
    </location>
</feature>
<dbReference type="EnsemblPlants" id="MELO3C023790.2.1">
    <property type="protein sequence ID" value="MELO3C023790.2.1"/>
    <property type="gene ID" value="MELO3C023790.2"/>
</dbReference>
<dbReference type="GO" id="GO:0015031">
    <property type="term" value="P:protein transport"/>
    <property type="evidence" value="ECO:0007669"/>
    <property type="project" value="InterPro"/>
</dbReference>
<dbReference type="InterPro" id="IPR005061">
    <property type="entry name" value="Ist1"/>
</dbReference>
<feature type="region of interest" description="Disordered" evidence="2">
    <location>
        <begin position="350"/>
        <end position="370"/>
    </location>
</feature>
<feature type="region of interest" description="Disordered" evidence="2">
    <location>
        <begin position="382"/>
        <end position="428"/>
    </location>
</feature>
<evidence type="ECO:0000256" key="1">
    <source>
        <dbReference type="ARBA" id="ARBA00005536"/>
    </source>
</evidence>
<evidence type="ECO:0000256" key="2">
    <source>
        <dbReference type="SAM" id="MobiDB-lite"/>
    </source>
</evidence>
<protein>
    <recommendedName>
        <fullName evidence="4">Regulator of Vps4 activity in the MVB pathway protein</fullName>
    </recommendedName>
</protein>
<dbReference type="Gene3D" id="1.20.1260.60">
    <property type="entry name" value="Vacuolar protein sorting-associated protein Ist1"/>
    <property type="match status" value="1"/>
</dbReference>
<dbReference type="Gramene" id="MELO3C023790.2.1">
    <property type="protein sequence ID" value="MELO3C023790.2.1"/>
    <property type="gene ID" value="MELO3C023790.2"/>
</dbReference>
<feature type="compositionally biased region" description="Polar residues" evidence="2">
    <location>
        <begin position="296"/>
        <end position="322"/>
    </location>
</feature>
<feature type="compositionally biased region" description="Basic and acidic residues" evidence="2">
    <location>
        <begin position="400"/>
        <end position="410"/>
    </location>
</feature>
<reference evidence="3" key="1">
    <citation type="submission" date="2023-03" db="UniProtKB">
        <authorList>
            <consortium name="EnsemblPlants"/>
        </authorList>
    </citation>
    <scope>IDENTIFICATION</scope>
</reference>